<dbReference type="MEROPS" id="M12.008"/>
<evidence type="ECO:0000256" key="3">
    <source>
        <dbReference type="ARBA" id="ARBA00022723"/>
    </source>
</evidence>
<dbReference type="Pfam" id="PF00008">
    <property type="entry name" value="EGF"/>
    <property type="match status" value="3"/>
</dbReference>
<dbReference type="PROSITE" id="PS51864">
    <property type="entry name" value="ASTACIN"/>
    <property type="match status" value="2"/>
</dbReference>
<dbReference type="InterPro" id="IPR035914">
    <property type="entry name" value="Sperma_CUB_dom_sf"/>
</dbReference>
<dbReference type="Pfam" id="PF00431">
    <property type="entry name" value="CUB"/>
    <property type="match status" value="2"/>
</dbReference>
<dbReference type="SMART" id="SM00235">
    <property type="entry name" value="ZnMc"/>
    <property type="match status" value="1"/>
</dbReference>
<dbReference type="CDD" id="cd00041">
    <property type="entry name" value="CUB"/>
    <property type="match status" value="2"/>
</dbReference>
<dbReference type="SUPFAM" id="SSF55486">
    <property type="entry name" value="Metalloproteases ('zincins'), catalytic domain"/>
    <property type="match status" value="2"/>
</dbReference>
<dbReference type="InterPro" id="IPR001881">
    <property type="entry name" value="EGF-like_Ca-bd_dom"/>
</dbReference>
<dbReference type="GO" id="GO:0006508">
    <property type="term" value="P:proteolysis"/>
    <property type="evidence" value="ECO:0007669"/>
    <property type="project" value="UniProtKB-KW"/>
</dbReference>
<evidence type="ECO:0000256" key="12">
    <source>
        <dbReference type="PROSITE-ProRule" id="PRU01211"/>
    </source>
</evidence>
<dbReference type="Gene3D" id="2.10.25.10">
    <property type="entry name" value="Laminin"/>
    <property type="match status" value="4"/>
</dbReference>
<comment type="cofactor">
    <cofactor evidence="12 13">
        <name>Zn(2+)</name>
        <dbReference type="ChEBI" id="CHEBI:29105"/>
    </cofactor>
    <text evidence="12 13">Binds 1 zinc ion per subunit.</text>
</comment>
<dbReference type="FunFam" id="2.10.25.10:FF:000095">
    <property type="entry name" value="Notch, isoform B"/>
    <property type="match status" value="1"/>
</dbReference>
<evidence type="ECO:0000256" key="13">
    <source>
        <dbReference type="RuleBase" id="RU361183"/>
    </source>
</evidence>
<feature type="binding site" evidence="12">
    <location>
        <position position="417"/>
    </location>
    <ligand>
        <name>Zn(2+)</name>
        <dbReference type="ChEBI" id="CHEBI:29105"/>
        <note>catalytic</note>
    </ligand>
</feature>
<keyword evidence="2 12" id="KW-0645">Protease</keyword>
<dbReference type="Pfam" id="PF01400">
    <property type="entry name" value="Astacin"/>
    <property type="match status" value="2"/>
</dbReference>
<dbReference type="InParanoid" id="K1QEF3"/>
<feature type="binding site" evidence="12">
    <location>
        <position position="413"/>
    </location>
    <ligand>
        <name>Zn(2+)</name>
        <dbReference type="ChEBI" id="CHEBI:29105"/>
        <note>catalytic</note>
    </ligand>
</feature>
<dbReference type="FunFam" id="2.10.25.10:FF:000321">
    <property type="entry name" value="Protein delta homolog 1"/>
    <property type="match status" value="1"/>
</dbReference>
<sequence length="737" mass="82120">MHAIGQMHEQQRTDRDNYIEILYDNVPANQRRNFDKEDTLDRTPYDVESILQYPLTSFALNPGRPTMKLKDPRLEALVDTAQTFTHNDLKEITLAYQCAAECQNAPVCENAGFVAHNCRCMCPADLTGVTCNQVSTDTGCGGVIELSSGESQTIRSPNYPNAVPVDRECVWLVKARGPSNSNIRLTIQELELAMDSRNTNCYHWLEIRYHLPGQTGIKQCNTEQANQQITTTNDGERNIMILKFDSKLSRDRRSSQNHKFSLQVEAVGGTLVSNPCNPNPCKNSGTCAVTGSNYECTCPSGWTGTTCDVKTQSCQPNPCQNGGTCNIIGNSITCVCRPQFVGPNCETLQPFLLPENFVWFAWDIFERNPSLWKPDLIDSWDRSSQDSPVAILLQTMLVYDSNGRPHKTRTVVHEFMHAIGQMHEQQRSDRDNYIEILFSNIPSHQHHNFDKTRPTFDRTPYDVESLMQYSLSAFSTNQNSPSMKLKDPRLESIVDSSQTLTFYDVKEITTAYQCNGCGGIINLSAGQQQLIESPNYPSTYNVDKECVWMIRGPSTSNIKLTIEKLDLALNSATSSCYHWLEIRYNLIGQTGIKQCNSLTNQQYTTTNDGEKNIMLLKFDSRFSKDRPAPQNGGFKLKVEALGGSTTTDPCNPNPCQNSGTCTASGSSYTCNCQPGWSGTNCDLASQTCQPNPCQNGGTCYVYGGSYSCQCPPSYGGANCESKEKLRNINDSSVKKEL</sequence>
<dbReference type="SMART" id="SM00042">
    <property type="entry name" value="CUB"/>
    <property type="match status" value="2"/>
</dbReference>
<dbReference type="FunFam" id="2.10.25.10:FF:000012">
    <property type="entry name" value="Delta-like protein"/>
    <property type="match status" value="2"/>
</dbReference>
<protein>
    <recommendedName>
        <fullName evidence="13">Metalloendopeptidase</fullName>
        <ecNumber evidence="13">3.4.24.-</ecNumber>
    </recommendedName>
</protein>
<dbReference type="InterPro" id="IPR024079">
    <property type="entry name" value="MetalloPept_cat_dom_sf"/>
</dbReference>
<name>K1QEF3_MAGGI</name>
<keyword evidence="4" id="KW-0732">Signal</keyword>
<reference evidence="14" key="1">
    <citation type="journal article" date="2012" name="Nature">
        <title>The oyster genome reveals stress adaptation and complexity of shell formation.</title>
        <authorList>
            <person name="Zhang G."/>
            <person name="Fang X."/>
            <person name="Guo X."/>
            <person name="Li L."/>
            <person name="Luo R."/>
            <person name="Xu F."/>
            <person name="Yang P."/>
            <person name="Zhang L."/>
            <person name="Wang X."/>
            <person name="Qi H."/>
            <person name="Xiong Z."/>
            <person name="Que H."/>
            <person name="Xie Y."/>
            <person name="Holland P.W."/>
            <person name="Paps J."/>
            <person name="Zhu Y."/>
            <person name="Wu F."/>
            <person name="Chen Y."/>
            <person name="Wang J."/>
            <person name="Peng C."/>
            <person name="Meng J."/>
            <person name="Yang L."/>
            <person name="Liu J."/>
            <person name="Wen B."/>
            <person name="Zhang N."/>
            <person name="Huang Z."/>
            <person name="Zhu Q."/>
            <person name="Feng Y."/>
            <person name="Mount A."/>
            <person name="Hedgecock D."/>
            <person name="Xu Z."/>
            <person name="Liu Y."/>
            <person name="Domazet-Loso T."/>
            <person name="Du Y."/>
            <person name="Sun X."/>
            <person name="Zhang S."/>
            <person name="Liu B."/>
            <person name="Cheng P."/>
            <person name="Jiang X."/>
            <person name="Li J."/>
            <person name="Fan D."/>
            <person name="Wang W."/>
            <person name="Fu W."/>
            <person name="Wang T."/>
            <person name="Wang B."/>
            <person name="Zhang J."/>
            <person name="Peng Z."/>
            <person name="Li Y."/>
            <person name="Li N."/>
            <person name="Wang J."/>
            <person name="Chen M."/>
            <person name="He Y."/>
            <person name="Tan F."/>
            <person name="Song X."/>
            <person name="Zheng Q."/>
            <person name="Huang R."/>
            <person name="Yang H."/>
            <person name="Du X."/>
            <person name="Chen L."/>
            <person name="Yang M."/>
            <person name="Gaffney P.M."/>
            <person name="Wang S."/>
            <person name="Luo L."/>
            <person name="She Z."/>
            <person name="Ming Y."/>
            <person name="Huang W."/>
            <person name="Zhang S."/>
            <person name="Huang B."/>
            <person name="Zhang Y."/>
            <person name="Qu T."/>
            <person name="Ni P."/>
            <person name="Miao G."/>
            <person name="Wang J."/>
            <person name="Wang Q."/>
            <person name="Steinberg C.E."/>
            <person name="Wang H."/>
            <person name="Li N."/>
            <person name="Qian L."/>
            <person name="Zhang G."/>
            <person name="Li Y."/>
            <person name="Yang H."/>
            <person name="Liu X."/>
            <person name="Wang J."/>
            <person name="Yin Y."/>
            <person name="Wang J."/>
        </authorList>
    </citation>
    <scope>NUCLEOTIDE SEQUENCE [LARGE SCALE GENOMIC DNA]</scope>
    <source>
        <strain evidence="14">05x7-T-G4-1.051#20</strain>
    </source>
</reference>
<keyword evidence="6 12" id="KW-0378">Hydrolase</keyword>
<feature type="disulfide bond" evidence="11">
    <location>
        <begin position="672"/>
        <end position="681"/>
    </location>
</feature>
<dbReference type="PANTHER" id="PTHR10127:SF850">
    <property type="entry name" value="METALLOENDOPEPTIDASE"/>
    <property type="match status" value="1"/>
</dbReference>
<keyword evidence="5" id="KW-0677">Repeat</keyword>
<dbReference type="InterPro" id="IPR006026">
    <property type="entry name" value="Peptidase_Metallo"/>
</dbReference>
<dbReference type="PROSITE" id="PS01180">
    <property type="entry name" value="CUB"/>
    <property type="match status" value="2"/>
</dbReference>
<dbReference type="SMART" id="SM00179">
    <property type="entry name" value="EGF_CA"/>
    <property type="match status" value="4"/>
</dbReference>
<gene>
    <name evidence="14" type="ORF">CGI_10007332</name>
</gene>
<dbReference type="GO" id="GO:0008270">
    <property type="term" value="F:zinc ion binding"/>
    <property type="evidence" value="ECO:0007669"/>
    <property type="project" value="UniProtKB-UniRule"/>
</dbReference>
<organism evidence="14">
    <name type="scientific">Magallana gigas</name>
    <name type="common">Pacific oyster</name>
    <name type="synonym">Crassostrea gigas</name>
    <dbReference type="NCBI Taxonomy" id="29159"/>
    <lineage>
        <taxon>Eukaryota</taxon>
        <taxon>Metazoa</taxon>
        <taxon>Spiralia</taxon>
        <taxon>Lophotrochozoa</taxon>
        <taxon>Mollusca</taxon>
        <taxon>Bivalvia</taxon>
        <taxon>Autobranchia</taxon>
        <taxon>Pteriomorphia</taxon>
        <taxon>Ostreida</taxon>
        <taxon>Ostreoidea</taxon>
        <taxon>Ostreidae</taxon>
        <taxon>Magallana</taxon>
    </lineage>
</organism>
<dbReference type="PROSITE" id="PS01186">
    <property type="entry name" value="EGF_2"/>
    <property type="match status" value="2"/>
</dbReference>
<evidence type="ECO:0000256" key="10">
    <source>
        <dbReference type="ARBA" id="ARBA00023180"/>
    </source>
</evidence>
<keyword evidence="1 11" id="KW-0245">EGF-like domain</keyword>
<evidence type="ECO:0000256" key="4">
    <source>
        <dbReference type="ARBA" id="ARBA00022729"/>
    </source>
</evidence>
<dbReference type="Gene3D" id="3.40.390.10">
    <property type="entry name" value="Collagenase (Catalytic Domain)"/>
    <property type="match status" value="2"/>
</dbReference>
<dbReference type="InterPro" id="IPR000742">
    <property type="entry name" value="EGF"/>
</dbReference>
<comment type="caution">
    <text evidence="11">Lacks conserved residue(s) required for the propagation of feature annotation.</text>
</comment>
<keyword evidence="7 12" id="KW-0862">Zinc</keyword>
<dbReference type="PANTHER" id="PTHR10127">
    <property type="entry name" value="DISCOIDIN, CUB, EGF, LAMININ , AND ZINC METALLOPROTEASE DOMAIN CONTAINING"/>
    <property type="match status" value="1"/>
</dbReference>
<dbReference type="EMBL" id="JH817200">
    <property type="protein sequence ID" value="EKC19901.1"/>
    <property type="molecule type" value="Genomic_DNA"/>
</dbReference>
<evidence type="ECO:0000256" key="9">
    <source>
        <dbReference type="ARBA" id="ARBA00023157"/>
    </source>
</evidence>
<evidence type="ECO:0000313" key="14">
    <source>
        <dbReference type="EMBL" id="EKC19901.1"/>
    </source>
</evidence>
<dbReference type="InterPro" id="IPR000859">
    <property type="entry name" value="CUB_dom"/>
</dbReference>
<evidence type="ECO:0000256" key="1">
    <source>
        <dbReference type="ARBA" id="ARBA00022536"/>
    </source>
</evidence>
<dbReference type="AlphaFoldDB" id="K1QEF3"/>
<evidence type="ECO:0000256" key="2">
    <source>
        <dbReference type="ARBA" id="ARBA00022670"/>
    </source>
</evidence>
<dbReference type="EC" id="3.4.24.-" evidence="13"/>
<dbReference type="GO" id="GO:0004222">
    <property type="term" value="F:metalloendopeptidase activity"/>
    <property type="evidence" value="ECO:0007669"/>
    <property type="project" value="UniProtKB-UniRule"/>
</dbReference>
<dbReference type="GO" id="GO:0005509">
    <property type="term" value="F:calcium ion binding"/>
    <property type="evidence" value="ECO:0007669"/>
    <property type="project" value="InterPro"/>
</dbReference>
<keyword evidence="9 11" id="KW-1015">Disulfide bond</keyword>
<keyword evidence="8 12" id="KW-0482">Metalloprotease</keyword>
<dbReference type="SMART" id="SM00181">
    <property type="entry name" value="EGF"/>
    <property type="match status" value="5"/>
</dbReference>
<dbReference type="CDD" id="cd00054">
    <property type="entry name" value="EGF_CA"/>
    <property type="match status" value="4"/>
</dbReference>
<keyword evidence="3 12" id="KW-0479">Metal-binding</keyword>
<evidence type="ECO:0000256" key="11">
    <source>
        <dbReference type="PROSITE-ProRule" id="PRU00076"/>
    </source>
</evidence>
<feature type="active site" evidence="12">
    <location>
        <position position="414"/>
    </location>
</feature>
<evidence type="ECO:0000256" key="5">
    <source>
        <dbReference type="ARBA" id="ARBA00022737"/>
    </source>
</evidence>
<proteinExistence type="predicted"/>
<evidence type="ECO:0000256" key="8">
    <source>
        <dbReference type="ARBA" id="ARBA00023049"/>
    </source>
</evidence>
<dbReference type="PRINTS" id="PR00480">
    <property type="entry name" value="ASTACIN"/>
</dbReference>
<dbReference type="PROSITE" id="PS00022">
    <property type="entry name" value="EGF_1"/>
    <property type="match status" value="5"/>
</dbReference>
<keyword evidence="10" id="KW-0325">Glycoprotein</keyword>
<evidence type="ECO:0000256" key="6">
    <source>
        <dbReference type="ARBA" id="ARBA00022801"/>
    </source>
</evidence>
<dbReference type="PROSITE" id="PS50026">
    <property type="entry name" value="EGF_3"/>
    <property type="match status" value="4"/>
</dbReference>
<dbReference type="SUPFAM" id="SSF57196">
    <property type="entry name" value="EGF/Laminin"/>
    <property type="match status" value="4"/>
</dbReference>
<feature type="disulfide bond" evidence="11">
    <location>
        <begin position="336"/>
        <end position="345"/>
    </location>
</feature>
<dbReference type="InterPro" id="IPR001506">
    <property type="entry name" value="Peptidase_M12A"/>
</dbReference>
<evidence type="ECO:0000256" key="7">
    <source>
        <dbReference type="ARBA" id="ARBA00022833"/>
    </source>
</evidence>
<accession>K1QEF3</accession>
<dbReference type="HOGENOM" id="CLU_376556_0_0_1"/>
<feature type="binding site" evidence="12">
    <location>
        <position position="423"/>
    </location>
    <ligand>
        <name>Zn(2+)</name>
        <dbReference type="ChEBI" id="CHEBI:29105"/>
        <note>catalytic</note>
    </ligand>
</feature>
<dbReference type="Gene3D" id="2.60.120.290">
    <property type="entry name" value="Spermadhesin, CUB domain"/>
    <property type="match status" value="2"/>
</dbReference>
<dbReference type="SUPFAM" id="SSF49854">
    <property type="entry name" value="Spermadhesin, CUB domain"/>
    <property type="match status" value="2"/>
</dbReference>
<feature type="disulfide bond" evidence="11">
    <location>
        <begin position="298"/>
        <end position="307"/>
    </location>
</feature>
<feature type="disulfide bond" evidence="11">
    <location>
        <begin position="710"/>
        <end position="719"/>
    </location>
</feature>